<feature type="region of interest" description="Disordered" evidence="1">
    <location>
        <begin position="73"/>
        <end position="103"/>
    </location>
</feature>
<sequence>MRALGAILGAIAGAVIGYIGAFVVGYPIIVALDGPDRDGGIAIGVAVTLGPAMAVITALVFMLLILRLTRPKRPQPAAEPDSTEDPDEALLRPPPGTNTGPDTQTLIATGVVVVLIVAGMMWLNGG</sequence>
<feature type="transmembrane region" description="Helical" evidence="2">
    <location>
        <begin position="41"/>
        <end position="66"/>
    </location>
</feature>
<keyword evidence="2" id="KW-0812">Transmembrane</keyword>
<comment type="caution">
    <text evidence="3">The sequence shown here is derived from an EMBL/GenBank/DDBJ whole genome shotgun (WGS) entry which is preliminary data.</text>
</comment>
<accession>A0A926P0P6</accession>
<feature type="transmembrane region" description="Helical" evidence="2">
    <location>
        <begin position="7"/>
        <end position="29"/>
    </location>
</feature>
<organism evidence="3 4">
    <name type="scientific">Roseibium aggregatum</name>
    <dbReference type="NCBI Taxonomy" id="187304"/>
    <lineage>
        <taxon>Bacteria</taxon>
        <taxon>Pseudomonadati</taxon>
        <taxon>Pseudomonadota</taxon>
        <taxon>Alphaproteobacteria</taxon>
        <taxon>Hyphomicrobiales</taxon>
        <taxon>Stappiaceae</taxon>
        <taxon>Roseibium</taxon>
    </lineage>
</organism>
<feature type="transmembrane region" description="Helical" evidence="2">
    <location>
        <begin position="105"/>
        <end position="123"/>
    </location>
</feature>
<keyword evidence="2" id="KW-0472">Membrane</keyword>
<dbReference type="EMBL" id="JABFCZ010000013">
    <property type="protein sequence ID" value="MBD1547175.1"/>
    <property type="molecule type" value="Genomic_DNA"/>
</dbReference>
<keyword evidence="2" id="KW-1133">Transmembrane helix</keyword>
<name>A0A926P0P6_9HYPH</name>
<evidence type="ECO:0000313" key="4">
    <source>
        <dbReference type="Proteomes" id="UP000598467"/>
    </source>
</evidence>
<evidence type="ECO:0000313" key="3">
    <source>
        <dbReference type="EMBL" id="MBD1547175.1"/>
    </source>
</evidence>
<dbReference type="AlphaFoldDB" id="A0A926P0P6"/>
<proteinExistence type="predicted"/>
<dbReference type="RefSeq" id="WP_190291931.1">
    <property type="nucleotide sequence ID" value="NZ_JABFCZ010000013.1"/>
</dbReference>
<evidence type="ECO:0000256" key="1">
    <source>
        <dbReference type="SAM" id="MobiDB-lite"/>
    </source>
</evidence>
<reference evidence="3" key="1">
    <citation type="submission" date="2020-05" db="EMBL/GenBank/DDBJ databases">
        <title>Identification of trans-AT polyketide cluster in two marine bacteria, producers of a novel glutaramide-containing polyketide sesbanimide D and analogs.</title>
        <authorList>
            <person name="Kacar D."/>
            <person name="Rodriguez P."/>
            <person name="Canedo L."/>
            <person name="Gonzalez E."/>
            <person name="Galan B."/>
            <person name="De La Calle F."/>
            <person name="Garcia J.L."/>
        </authorList>
    </citation>
    <scope>NUCLEOTIDE SEQUENCE</scope>
    <source>
        <strain evidence="3">PHM038</strain>
    </source>
</reference>
<gene>
    <name evidence="3" type="ORF">HK439_12975</name>
</gene>
<dbReference type="Proteomes" id="UP000598467">
    <property type="component" value="Unassembled WGS sequence"/>
</dbReference>
<protein>
    <submittedName>
        <fullName evidence="3">Uncharacterized protein</fullName>
    </submittedName>
</protein>
<evidence type="ECO:0000256" key="2">
    <source>
        <dbReference type="SAM" id="Phobius"/>
    </source>
</evidence>